<gene>
    <name evidence="3" type="ORF">QDS18_16455</name>
</gene>
<evidence type="ECO:0000313" key="4">
    <source>
        <dbReference type="Proteomes" id="UP001229409"/>
    </source>
</evidence>
<comment type="caution">
    <text evidence="3">The sequence shown here is derived from an EMBL/GenBank/DDBJ whole genome shotgun (WGS) entry which is preliminary data.</text>
</comment>
<reference evidence="3" key="1">
    <citation type="submission" date="2023-04" db="EMBL/GenBank/DDBJ databases">
        <title>Uncovering the Secrets of Slow-Growing Bacteria in Tropical Savanna Soil through Cultivation and Genomic Analysis.</title>
        <authorList>
            <person name="Goncalves O.S."/>
            <person name="Santana M.F."/>
        </authorList>
    </citation>
    <scope>NUCLEOTIDE SEQUENCE</scope>
    <source>
        <strain evidence="3">ANTI</strain>
    </source>
</reference>
<organism evidence="3 4">
    <name type="scientific">Paenibacillus polymyxa</name>
    <name type="common">Bacillus polymyxa</name>
    <dbReference type="NCBI Taxonomy" id="1406"/>
    <lineage>
        <taxon>Bacteria</taxon>
        <taxon>Bacillati</taxon>
        <taxon>Bacillota</taxon>
        <taxon>Bacilli</taxon>
        <taxon>Bacillales</taxon>
        <taxon>Paenibacillaceae</taxon>
        <taxon>Paenibacillus</taxon>
    </lineage>
</organism>
<protein>
    <submittedName>
        <fullName evidence="3">Toprim domain-containing protein</fullName>
    </submittedName>
</protein>
<dbReference type="AlphaFoldDB" id="A0AAP3ZZ99"/>
<proteinExistence type="predicted"/>
<dbReference type="Gene3D" id="3.40.1360.10">
    <property type="match status" value="1"/>
</dbReference>
<dbReference type="PROSITE" id="PS50880">
    <property type="entry name" value="TOPRIM"/>
    <property type="match status" value="1"/>
</dbReference>
<feature type="region of interest" description="Disordered" evidence="1">
    <location>
        <begin position="105"/>
        <end position="124"/>
    </location>
</feature>
<name>A0AAP3ZZ99_PAEPO</name>
<dbReference type="InterPro" id="IPR034151">
    <property type="entry name" value="TOPRIM_DnaG_bac"/>
</dbReference>
<feature type="domain" description="Toprim" evidence="2">
    <location>
        <begin position="209"/>
        <end position="290"/>
    </location>
</feature>
<dbReference type="SUPFAM" id="SSF56731">
    <property type="entry name" value="DNA primase core"/>
    <property type="match status" value="1"/>
</dbReference>
<evidence type="ECO:0000313" key="3">
    <source>
        <dbReference type="EMBL" id="MDH2332452.1"/>
    </source>
</evidence>
<evidence type="ECO:0000259" key="2">
    <source>
        <dbReference type="PROSITE" id="PS50880"/>
    </source>
</evidence>
<dbReference type="EMBL" id="JARVWT010000006">
    <property type="protein sequence ID" value="MDH2332452.1"/>
    <property type="molecule type" value="Genomic_DNA"/>
</dbReference>
<accession>A0AAP3ZZ99</accession>
<dbReference type="SMART" id="SM00493">
    <property type="entry name" value="TOPRIM"/>
    <property type="match status" value="1"/>
</dbReference>
<dbReference type="RefSeq" id="WP_279834812.1">
    <property type="nucleotide sequence ID" value="NZ_JARVWT010000006.1"/>
</dbReference>
<sequence>MRDVNVDVFLSAVGSYDWRNVQPNNRGRLNASSPFGLRVDSTPSFSLITDPDSTAFGCWTDLGAKDSTWARGGPIQLYSYLRNITYEEAREELATGIVEDTGPPTLRVKLVPPEPPPKPKPIEISPYLTDEEIPYLTGRGISPEIQRMFDCVYDRTKNAVVMPWCSPDGTPINAKWRATWGKAFWYARGGAPVRDMIYGIHIVYARMIERVLLVESEIDAMYAWSCGVPAIAVGGSAFTDAKAELLRRSPVRELLIGTDNDEAGEKLRREVAEKMHGYCKVYDVYVPAPAKDINEVGDAAEVRALCNSAARRSIFSKLQLPVGKSRRIM</sequence>
<dbReference type="InterPro" id="IPR006171">
    <property type="entry name" value="TOPRIM_dom"/>
</dbReference>
<dbReference type="CDD" id="cd03364">
    <property type="entry name" value="TOPRIM_DnaG_primases"/>
    <property type="match status" value="1"/>
</dbReference>
<dbReference type="Proteomes" id="UP001229409">
    <property type="component" value="Unassembled WGS sequence"/>
</dbReference>
<evidence type="ECO:0000256" key="1">
    <source>
        <dbReference type="SAM" id="MobiDB-lite"/>
    </source>
</evidence>
<dbReference type="Pfam" id="PF13155">
    <property type="entry name" value="Toprim_2"/>
    <property type="match status" value="1"/>
</dbReference>